<evidence type="ECO:0000313" key="3">
    <source>
        <dbReference type="EMBL" id="GIM88227.1"/>
    </source>
</evidence>
<gene>
    <name evidence="3" type="ORF">Ato02nite_000200</name>
</gene>
<dbReference type="AlphaFoldDB" id="A0A919T4H8"/>
<protein>
    <recommendedName>
        <fullName evidence="5">mRNA interferase MazF</fullName>
    </recommendedName>
</protein>
<evidence type="ECO:0000256" key="1">
    <source>
        <dbReference type="ARBA" id="ARBA00007521"/>
    </source>
</evidence>
<comment type="caution">
    <text evidence="3">The sequence shown here is derived from an EMBL/GenBank/DDBJ whole genome shotgun (WGS) entry which is preliminary data.</text>
</comment>
<name>A0A919T4H8_9ACTN</name>
<evidence type="ECO:0000256" key="2">
    <source>
        <dbReference type="ARBA" id="ARBA00022649"/>
    </source>
</evidence>
<keyword evidence="4" id="KW-1185">Reference proteome</keyword>
<dbReference type="Gene3D" id="2.30.30.110">
    <property type="match status" value="1"/>
</dbReference>
<organism evidence="3 4">
    <name type="scientific">Paractinoplanes toevensis</name>
    <dbReference type="NCBI Taxonomy" id="571911"/>
    <lineage>
        <taxon>Bacteria</taxon>
        <taxon>Bacillati</taxon>
        <taxon>Actinomycetota</taxon>
        <taxon>Actinomycetes</taxon>
        <taxon>Micromonosporales</taxon>
        <taxon>Micromonosporaceae</taxon>
        <taxon>Paractinoplanes</taxon>
    </lineage>
</organism>
<accession>A0A919T4H8</accession>
<sequence length="105" mass="11567">MVRRGQVWTWVRGDDRYQVLVISNDEYNAEPGVAVWALVLVRGLAQSNPLGVHLCSDDPFAGASVSIPGLVQILDRTALTENHGYLAPGTMRSVEDALREFMDLV</sequence>
<dbReference type="Proteomes" id="UP000677082">
    <property type="component" value="Unassembled WGS sequence"/>
</dbReference>
<dbReference type="InterPro" id="IPR011067">
    <property type="entry name" value="Plasmid_toxin/cell-grow_inhib"/>
</dbReference>
<comment type="similarity">
    <text evidence="1">Belongs to the PemK/MazF family.</text>
</comment>
<reference evidence="3 4" key="1">
    <citation type="submission" date="2021-03" db="EMBL/GenBank/DDBJ databases">
        <title>Whole genome shotgun sequence of Actinoplanes toevensis NBRC 105298.</title>
        <authorList>
            <person name="Komaki H."/>
            <person name="Tamura T."/>
        </authorList>
    </citation>
    <scope>NUCLEOTIDE SEQUENCE [LARGE SCALE GENOMIC DNA]</scope>
    <source>
        <strain evidence="3 4">NBRC 105298</strain>
    </source>
</reference>
<evidence type="ECO:0000313" key="4">
    <source>
        <dbReference type="Proteomes" id="UP000677082"/>
    </source>
</evidence>
<proteinExistence type="inferred from homology"/>
<dbReference type="InterPro" id="IPR003477">
    <property type="entry name" value="PemK-like"/>
</dbReference>
<dbReference type="SUPFAM" id="SSF50118">
    <property type="entry name" value="Cell growth inhibitor/plasmid maintenance toxic component"/>
    <property type="match status" value="1"/>
</dbReference>
<dbReference type="GO" id="GO:0003677">
    <property type="term" value="F:DNA binding"/>
    <property type="evidence" value="ECO:0007669"/>
    <property type="project" value="InterPro"/>
</dbReference>
<dbReference type="RefSeq" id="WP_213004219.1">
    <property type="nucleotide sequence ID" value="NZ_BOQN01000001.1"/>
</dbReference>
<keyword evidence="2" id="KW-1277">Toxin-antitoxin system</keyword>
<dbReference type="Pfam" id="PF02452">
    <property type="entry name" value="PemK_toxin"/>
    <property type="match status" value="1"/>
</dbReference>
<evidence type="ECO:0008006" key="5">
    <source>
        <dbReference type="Google" id="ProtNLM"/>
    </source>
</evidence>
<dbReference type="EMBL" id="BOQN01000001">
    <property type="protein sequence ID" value="GIM88227.1"/>
    <property type="molecule type" value="Genomic_DNA"/>
</dbReference>